<dbReference type="RefSeq" id="WP_330073879.1">
    <property type="nucleotide sequence ID" value="NZ_JAZDQJ010000005.1"/>
</dbReference>
<dbReference type="Gene3D" id="3.40.630.30">
    <property type="match status" value="1"/>
</dbReference>
<dbReference type="InterPro" id="IPR000182">
    <property type="entry name" value="GNAT_dom"/>
</dbReference>
<keyword evidence="2" id="KW-0808">Transferase</keyword>
<dbReference type="PROSITE" id="PS51186">
    <property type="entry name" value="GNAT"/>
    <property type="match status" value="1"/>
</dbReference>
<dbReference type="Proteomes" id="UP001335100">
    <property type="component" value="Unassembled WGS sequence"/>
</dbReference>
<dbReference type="CDD" id="cd04301">
    <property type="entry name" value="NAT_SF"/>
    <property type="match status" value="1"/>
</dbReference>
<dbReference type="PANTHER" id="PTHR43617:SF2">
    <property type="entry name" value="UPF0039 PROTEIN SLL0451"/>
    <property type="match status" value="1"/>
</dbReference>
<feature type="domain" description="N-acetyltransferase" evidence="1">
    <location>
        <begin position="5"/>
        <end position="152"/>
    </location>
</feature>
<sequence>MHSTVNIRNEQVEDIDAITRLTTAAFEHEEHSNHTEQFIVNALRRSKQLTLSLVAVENGEIIGHVAVSPVQVSSGATGWFGLGPISVWPDHQGQGIGSALMKAALAELQRLGGIGCVVLGDPGYYGRFGFKPCPDLELPGVPQEYFQAQAFAGEVPTGTVRYHEAFEATE</sequence>
<dbReference type="PANTHER" id="PTHR43617">
    <property type="entry name" value="L-AMINO ACID N-ACETYLTRANSFERASE"/>
    <property type="match status" value="1"/>
</dbReference>
<evidence type="ECO:0000313" key="2">
    <source>
        <dbReference type="EMBL" id="MEE1932987.1"/>
    </source>
</evidence>
<keyword evidence="3" id="KW-1185">Reference proteome</keyword>
<dbReference type="Pfam" id="PF13527">
    <property type="entry name" value="Acetyltransf_9"/>
    <property type="match status" value="1"/>
</dbReference>
<dbReference type="InterPro" id="IPR050276">
    <property type="entry name" value="MshD_Acetyltransferase"/>
</dbReference>
<dbReference type="SUPFAM" id="SSF55729">
    <property type="entry name" value="Acyl-CoA N-acyltransferases (Nat)"/>
    <property type="match status" value="1"/>
</dbReference>
<name>A0ABU7HN82_9PSED</name>
<proteinExistence type="predicted"/>
<keyword evidence="2" id="KW-0012">Acyltransferase</keyword>
<dbReference type="EMBL" id="JAZDQJ010000005">
    <property type="protein sequence ID" value="MEE1932987.1"/>
    <property type="molecule type" value="Genomic_DNA"/>
</dbReference>
<dbReference type="EC" id="2.3.1.-" evidence="2"/>
<evidence type="ECO:0000313" key="3">
    <source>
        <dbReference type="Proteomes" id="UP001335100"/>
    </source>
</evidence>
<comment type="caution">
    <text evidence="2">The sequence shown here is derived from an EMBL/GenBank/DDBJ whole genome shotgun (WGS) entry which is preliminary data.</text>
</comment>
<accession>A0ABU7HN82</accession>
<evidence type="ECO:0000259" key="1">
    <source>
        <dbReference type="PROSITE" id="PS51186"/>
    </source>
</evidence>
<dbReference type="GO" id="GO:0016746">
    <property type="term" value="F:acyltransferase activity"/>
    <property type="evidence" value="ECO:0007669"/>
    <property type="project" value="UniProtKB-KW"/>
</dbReference>
<dbReference type="InterPro" id="IPR016181">
    <property type="entry name" value="Acyl_CoA_acyltransferase"/>
</dbReference>
<organism evidence="2 3">
    <name type="scientific">Pseudomonas ulcerans</name>
    <dbReference type="NCBI Taxonomy" id="3115852"/>
    <lineage>
        <taxon>Bacteria</taxon>
        <taxon>Pseudomonadati</taxon>
        <taxon>Pseudomonadota</taxon>
        <taxon>Gammaproteobacteria</taxon>
        <taxon>Pseudomonadales</taxon>
        <taxon>Pseudomonadaceae</taxon>
        <taxon>Pseudomonas</taxon>
    </lineage>
</organism>
<protein>
    <submittedName>
        <fullName evidence="2">N-acetyltransferase</fullName>
        <ecNumber evidence="2">2.3.1.-</ecNumber>
    </submittedName>
</protein>
<gene>
    <name evidence="2" type="ORF">V0R50_07130</name>
</gene>
<reference evidence="2 3" key="1">
    <citation type="submission" date="2024-01" db="EMBL/GenBank/DDBJ databases">
        <title>Unpublished Manusciprt.</title>
        <authorList>
            <person name="Duman M."/>
            <person name="Valdes E.G."/>
            <person name="Ajmi N."/>
            <person name="Altun S."/>
            <person name="Saticioglu I.B."/>
        </authorList>
    </citation>
    <scope>NUCLEOTIDE SEQUENCE [LARGE SCALE GENOMIC DNA]</scope>
    <source>
        <strain evidence="2 3">148P</strain>
    </source>
</reference>